<dbReference type="GO" id="GO:0016787">
    <property type="term" value="F:hydrolase activity"/>
    <property type="evidence" value="ECO:0007669"/>
    <property type="project" value="InterPro"/>
</dbReference>
<evidence type="ECO:0000313" key="5">
    <source>
        <dbReference type="Proteomes" id="UP000803884"/>
    </source>
</evidence>
<dbReference type="InterPro" id="IPR053828">
    <property type="entry name" value="Nucleosidase_C"/>
</dbReference>
<dbReference type="AlphaFoldDB" id="A0AB34L0B8"/>
<keyword evidence="5" id="KW-1185">Reference proteome</keyword>
<feature type="signal peptide" evidence="1">
    <location>
        <begin position="1"/>
        <end position="18"/>
    </location>
</feature>
<dbReference type="PANTHER" id="PTHR11575:SF43">
    <property type="entry name" value="SER_THR PROTEIN PHOSPHATASE FAMILY (AFU_ORTHOLOGUE AFUA_3G04160)"/>
    <property type="match status" value="1"/>
</dbReference>
<gene>
    <name evidence="4" type="ORF">WHR41_02258</name>
</gene>
<dbReference type="EMBL" id="JAAQHG020000005">
    <property type="protein sequence ID" value="KAL1589221.1"/>
    <property type="molecule type" value="Genomic_DNA"/>
</dbReference>
<dbReference type="SUPFAM" id="SSF56300">
    <property type="entry name" value="Metallo-dependent phosphatases"/>
    <property type="match status" value="1"/>
</dbReference>
<comment type="caution">
    <text evidence="4">The sequence shown here is derived from an EMBL/GenBank/DDBJ whole genome shotgun (WGS) entry which is preliminary data.</text>
</comment>
<dbReference type="InterPro" id="IPR036907">
    <property type="entry name" value="5'-Nucleotdase_C_sf"/>
</dbReference>
<proteinExistence type="predicted"/>
<dbReference type="InterPro" id="IPR006179">
    <property type="entry name" value="5_nucleotidase/apyrase"/>
</dbReference>
<dbReference type="GO" id="GO:0009166">
    <property type="term" value="P:nucleotide catabolic process"/>
    <property type="evidence" value="ECO:0007669"/>
    <property type="project" value="InterPro"/>
</dbReference>
<dbReference type="InterPro" id="IPR014485">
    <property type="entry name" value="Pesterase_C1039"/>
</dbReference>
<dbReference type="InterPro" id="IPR004843">
    <property type="entry name" value="Calcineurin-like_PHP"/>
</dbReference>
<dbReference type="GO" id="GO:0005829">
    <property type="term" value="C:cytosol"/>
    <property type="evidence" value="ECO:0007669"/>
    <property type="project" value="TreeGrafter"/>
</dbReference>
<evidence type="ECO:0008006" key="6">
    <source>
        <dbReference type="Google" id="ProtNLM"/>
    </source>
</evidence>
<sequence>MTPLQSALLLAFSHLAYAEQPSAPAPISAPLRELPWGQLNFLHTTDTHGWHGGHLQEPQYSADWGDYISFAKHLHKRADEDGSDLLLIDTGDRVEGNGLYDASNPKGKYTFDIFKHQNIDVITSGNHELYLSNSSNNEYYNTVPNFKQSYIASNLDIQNPKTGELEPLAPRYRKFTTKNQGIRIISFGFLFNFHGNANNTVVQPVQETVKEQWFQDAIRIKDVDLFLVAGHVPVRNSEEYDLIYKAIRNARWDTPIVFFGGHTHIRDYRKWEKAAQGIESGRYMETLGFLSMSGLNSEKKGLVVPEKSGLSYQRLYIDNNLHSLHHHSGTNATTFSTDVGKNVSQAIYQARNNLNLDHAFGCAPTDYWLSRAPYPSDQSLLSWLEKSVLPDTFSGGKTPSIVITNTGAMRFDIFKGPFTIDSTFLVSPFTSGFRKAVNVPYKAASQVLQLLNNEGPILLEDLLALKEQGLDTMGTHRLDDLAPPLPPVNLATLIDQSPTKHALFRSEQQSPIEGPGVVSDKPNIPGYTTVDDMGSDGDDTIHERIKFYDVPNCVGASVNFDPADKTGAPEKIDLVYNEFVQDWVLLALRFLGVKYEKEDTRSALDGKTMTDVISDWVGEHWKCEN</sequence>
<dbReference type="Proteomes" id="UP000803884">
    <property type="component" value="Unassembled WGS sequence"/>
</dbReference>
<organism evidence="4 5">
    <name type="scientific">Cladosporium halotolerans</name>
    <dbReference type="NCBI Taxonomy" id="1052096"/>
    <lineage>
        <taxon>Eukaryota</taxon>
        <taxon>Fungi</taxon>
        <taxon>Dikarya</taxon>
        <taxon>Ascomycota</taxon>
        <taxon>Pezizomycotina</taxon>
        <taxon>Dothideomycetes</taxon>
        <taxon>Dothideomycetidae</taxon>
        <taxon>Cladosporiales</taxon>
        <taxon>Cladosporiaceae</taxon>
        <taxon>Cladosporium</taxon>
    </lineage>
</organism>
<dbReference type="InterPro" id="IPR041823">
    <property type="entry name" value="YHR202W_N"/>
</dbReference>
<evidence type="ECO:0000256" key="1">
    <source>
        <dbReference type="SAM" id="SignalP"/>
    </source>
</evidence>
<feature type="domain" description="Putative 5'-nucleotidase C-terminal" evidence="3">
    <location>
        <begin position="366"/>
        <end position="585"/>
    </location>
</feature>
<accession>A0AB34L0B8</accession>
<dbReference type="PANTHER" id="PTHR11575">
    <property type="entry name" value="5'-NUCLEOTIDASE-RELATED"/>
    <property type="match status" value="1"/>
</dbReference>
<dbReference type="Gene3D" id="3.60.21.10">
    <property type="match status" value="1"/>
</dbReference>
<dbReference type="InterPro" id="IPR029052">
    <property type="entry name" value="Metallo-depent_PP-like"/>
</dbReference>
<dbReference type="FunFam" id="3.60.21.10:FF:000043">
    <property type="entry name" value="Ser/Thr protein phosphatase family"/>
    <property type="match status" value="1"/>
</dbReference>
<dbReference type="Pfam" id="PF00149">
    <property type="entry name" value="Metallophos"/>
    <property type="match status" value="1"/>
</dbReference>
<evidence type="ECO:0000259" key="3">
    <source>
        <dbReference type="Pfam" id="PF21953"/>
    </source>
</evidence>
<name>A0AB34L0B8_9PEZI</name>
<dbReference type="PIRSF" id="PIRSF017316">
    <property type="entry name" value="Pesterase_C1039"/>
    <property type="match status" value="1"/>
</dbReference>
<protein>
    <recommendedName>
        <fullName evidence="6">Calcineurin-like phosphoesterase domain-containing protein</fullName>
    </recommendedName>
</protein>
<dbReference type="Pfam" id="PF21953">
    <property type="entry name" value="NadN_nucleosid_C"/>
    <property type="match status" value="1"/>
</dbReference>
<keyword evidence="1" id="KW-0732">Signal</keyword>
<evidence type="ECO:0000259" key="2">
    <source>
        <dbReference type="Pfam" id="PF00149"/>
    </source>
</evidence>
<feature type="domain" description="Calcineurin-like phosphoesterase" evidence="2">
    <location>
        <begin position="40"/>
        <end position="265"/>
    </location>
</feature>
<feature type="chain" id="PRO_5044296226" description="Calcineurin-like phosphoesterase domain-containing protein" evidence="1">
    <location>
        <begin position="19"/>
        <end position="625"/>
    </location>
</feature>
<dbReference type="GeneID" id="96003702"/>
<evidence type="ECO:0000313" key="4">
    <source>
        <dbReference type="EMBL" id="KAL1589221.1"/>
    </source>
</evidence>
<dbReference type="SUPFAM" id="SSF55816">
    <property type="entry name" value="5'-nucleotidase (syn. UDP-sugar hydrolase), C-terminal domain"/>
    <property type="match status" value="1"/>
</dbReference>
<dbReference type="CDD" id="cd07407">
    <property type="entry name" value="MPP_YHR202W_N"/>
    <property type="match status" value="1"/>
</dbReference>
<reference evidence="4 5" key="1">
    <citation type="journal article" date="2020" name="Microbiol. Resour. Announc.">
        <title>Draft Genome Sequence of a Cladosporium Species Isolated from the Mesophotic Ascidian Didemnum maculosum.</title>
        <authorList>
            <person name="Gioti A."/>
            <person name="Siaperas R."/>
            <person name="Nikolaivits E."/>
            <person name="Le Goff G."/>
            <person name="Ouazzani J."/>
            <person name="Kotoulas G."/>
            <person name="Topakas E."/>
        </authorList>
    </citation>
    <scope>NUCLEOTIDE SEQUENCE [LARGE SCALE GENOMIC DNA]</scope>
    <source>
        <strain evidence="4 5">TM138-S3</strain>
    </source>
</reference>
<dbReference type="GO" id="GO:0005576">
    <property type="term" value="C:extracellular region"/>
    <property type="evidence" value="ECO:0007669"/>
    <property type="project" value="UniProtKB-ARBA"/>
</dbReference>
<dbReference type="RefSeq" id="XP_069232326.1">
    <property type="nucleotide sequence ID" value="XM_069370864.1"/>
</dbReference>
<dbReference type="Gene3D" id="3.90.780.10">
    <property type="entry name" value="5'-Nucleotidase, C-terminal domain"/>
    <property type="match status" value="2"/>
</dbReference>